<protein>
    <submittedName>
        <fullName evidence="1">Uncharacterized protein</fullName>
    </submittedName>
</protein>
<organism evidence="1 2">
    <name type="scientific">Fusarium gaditjirri</name>
    <dbReference type="NCBI Taxonomy" id="282569"/>
    <lineage>
        <taxon>Eukaryota</taxon>
        <taxon>Fungi</taxon>
        <taxon>Dikarya</taxon>
        <taxon>Ascomycota</taxon>
        <taxon>Pezizomycotina</taxon>
        <taxon>Sordariomycetes</taxon>
        <taxon>Hypocreomycetidae</taxon>
        <taxon>Hypocreales</taxon>
        <taxon>Nectriaceae</taxon>
        <taxon>Fusarium</taxon>
        <taxon>Fusarium nisikadoi species complex</taxon>
    </lineage>
</organism>
<gene>
    <name evidence="1" type="ORF">FGADI_10966</name>
</gene>
<dbReference type="InterPro" id="IPR043129">
    <property type="entry name" value="ATPase_NBD"/>
</dbReference>
<dbReference type="SUPFAM" id="SSF53067">
    <property type="entry name" value="Actin-like ATPase domain"/>
    <property type="match status" value="1"/>
</dbReference>
<name>A0A8H4SW03_9HYPO</name>
<proteinExistence type="predicted"/>
<comment type="caution">
    <text evidence="1">The sequence shown here is derived from an EMBL/GenBank/DDBJ whole genome shotgun (WGS) entry which is preliminary data.</text>
</comment>
<dbReference type="Gene3D" id="3.30.420.40">
    <property type="match status" value="1"/>
</dbReference>
<dbReference type="CDD" id="cd10170">
    <property type="entry name" value="ASKHA_NBD_HSP70"/>
    <property type="match status" value="1"/>
</dbReference>
<dbReference type="Proteomes" id="UP000604273">
    <property type="component" value="Unassembled WGS sequence"/>
</dbReference>
<keyword evidence="2" id="KW-1185">Reference proteome</keyword>
<reference evidence="1" key="2">
    <citation type="submission" date="2020-05" db="EMBL/GenBank/DDBJ databases">
        <authorList>
            <person name="Kim H.-S."/>
            <person name="Proctor R.H."/>
            <person name="Brown D.W."/>
        </authorList>
    </citation>
    <scope>NUCLEOTIDE SEQUENCE</scope>
    <source>
        <strain evidence="1">NRRL 45417</strain>
    </source>
</reference>
<reference evidence="1" key="1">
    <citation type="journal article" date="2020" name="BMC Genomics">
        <title>Correction to: Identification and distribution of gene clusters required for synthesis of sphingolipid metabolism inhibitors in diverse species of the filamentous fungus Fusarium.</title>
        <authorList>
            <person name="Kim H.S."/>
            <person name="Lohmar J.M."/>
            <person name="Busman M."/>
            <person name="Brown D.W."/>
            <person name="Naumann T.A."/>
            <person name="Divon H.H."/>
            <person name="Lysoe E."/>
            <person name="Uhlig S."/>
            <person name="Proctor R.H."/>
        </authorList>
    </citation>
    <scope>NUCLEOTIDE SEQUENCE</scope>
    <source>
        <strain evidence="1">NRRL 45417</strain>
    </source>
</reference>
<evidence type="ECO:0000313" key="2">
    <source>
        <dbReference type="Proteomes" id="UP000604273"/>
    </source>
</evidence>
<evidence type="ECO:0000313" key="1">
    <source>
        <dbReference type="EMBL" id="KAF4946762.1"/>
    </source>
</evidence>
<dbReference type="PANTHER" id="PTHR42749">
    <property type="entry name" value="CELL SHAPE-DETERMINING PROTEIN MREB"/>
    <property type="match status" value="1"/>
</dbReference>
<dbReference type="AlphaFoldDB" id="A0A8H4SW03"/>
<dbReference type="EMBL" id="JABFAI010000305">
    <property type="protein sequence ID" value="KAF4946762.1"/>
    <property type="molecule type" value="Genomic_DNA"/>
</dbReference>
<dbReference type="PANTHER" id="PTHR42749:SF1">
    <property type="entry name" value="CELL SHAPE-DETERMINING PROTEIN MREB"/>
    <property type="match status" value="1"/>
</dbReference>
<dbReference type="OrthoDB" id="2963168at2759"/>
<sequence>MPPQIADKLVMAIDFGETNSSVSYTFIPEDFLPQSLSGFPPRTVSNHLSRIMTCTGDPMHLEVPSLLRYPKDWVFQPLDELTEEQPGAIRPDHHQIHWGSQVQQDMSKVMSHSDPDQMLLRGFKSLMSQSAYHQIQNDQLSQKLYRLSQKKTCTREISNHEMLLLVIIDYLTKLLSHAKIEIAGSNAISTTEIVICVPVFWKQRALRDMQTCVSIAMKRVNFPGVRYSGAWMANVFMIPEPEAAATRLLAGPSVIREGDVFTILDAGGATCDSAMYIVTQGLPLRLSRQATHHSGDSCGSNALNDAFQDLLRNLLVGHDYLNEGGVTLEAYISKLAVDDFERIVKPKWAAPEKNNDKEFEIIGLRFDAGDPDQVENRQLRRPNRLTIRSEHLDEIYGKVCENVSAIMKQQLHAAAQKGLKGEDIPPLFEKSALRLQTFPFRNADRTINHGPFICQEEIWVSDEAYLDHRSYLDEHNRDAKRIGILKTDVTHLRPHLLRKPDEEQDDRYWYWEFPYKLVLAIDGLNMKCVQVYNEQVIGEMKVGIAPGFTPGAT</sequence>
<accession>A0A8H4SW03</accession>